<evidence type="ECO:0000313" key="2">
    <source>
        <dbReference type="EMBL" id="KAJ4333941.1"/>
    </source>
</evidence>
<evidence type="ECO:0000313" key="3">
    <source>
        <dbReference type="Proteomes" id="UP001140562"/>
    </source>
</evidence>
<dbReference type="EMBL" id="JAPEUV010000085">
    <property type="protein sequence ID" value="KAJ4333941.1"/>
    <property type="molecule type" value="Genomic_DNA"/>
</dbReference>
<dbReference type="InterPro" id="IPR051678">
    <property type="entry name" value="AGP_Transferase"/>
</dbReference>
<proteinExistence type="predicted"/>
<dbReference type="SUPFAM" id="SSF56112">
    <property type="entry name" value="Protein kinase-like (PK-like)"/>
    <property type="match status" value="1"/>
</dbReference>
<dbReference type="Pfam" id="PF01636">
    <property type="entry name" value="APH"/>
    <property type="match status" value="1"/>
</dbReference>
<feature type="domain" description="Aminoglycoside phosphotransferase" evidence="1">
    <location>
        <begin position="73"/>
        <end position="264"/>
    </location>
</feature>
<sequence>MTTWQESFWVRLGLPKTDKAEYIEAIKRRYDGHHVDEFEYQGYCSFTLLISWPVHSNTIDARTASDDHTPAAIIVQIRPTQHALDIDVAREANRLYASLAPEVRCLDIQLPGKLRAYELSRLPGTPLSRLLPHTLMPGTDLKAKQETLITSFAHVIAQGWPVQAGKKRRDSVLRVDWPSMEKQGMLLLCTGKVGSCTTQKLEKLARELPNQWLRDRAMATLDRICALDDYPVVLNHGDLIPSNILVDEQTWCITGLVDWAEAEYLPFGTCLYGLEHLLGFVQPASPDSSRLVFVYQNDATRLRQLFWTTLISVVPELEGRREEVQVMRDLGVLLWHGYAWDEGAIDRVVNEGNDGEELARLRAYLSI</sequence>
<organism evidence="2 3">
    <name type="scientific">Didymella glomerata</name>
    <dbReference type="NCBI Taxonomy" id="749621"/>
    <lineage>
        <taxon>Eukaryota</taxon>
        <taxon>Fungi</taxon>
        <taxon>Dikarya</taxon>
        <taxon>Ascomycota</taxon>
        <taxon>Pezizomycotina</taxon>
        <taxon>Dothideomycetes</taxon>
        <taxon>Pleosporomycetidae</taxon>
        <taxon>Pleosporales</taxon>
        <taxon>Pleosporineae</taxon>
        <taxon>Didymellaceae</taxon>
        <taxon>Didymella</taxon>
    </lineage>
</organism>
<dbReference type="OrthoDB" id="5598852at2759"/>
<evidence type="ECO:0000259" key="1">
    <source>
        <dbReference type="Pfam" id="PF01636"/>
    </source>
</evidence>
<protein>
    <recommendedName>
        <fullName evidence="1">Aminoglycoside phosphotransferase domain-containing protein</fullName>
    </recommendedName>
</protein>
<dbReference type="InterPro" id="IPR011009">
    <property type="entry name" value="Kinase-like_dom_sf"/>
</dbReference>
<dbReference type="Proteomes" id="UP001140562">
    <property type="component" value="Unassembled WGS sequence"/>
</dbReference>
<dbReference type="AlphaFoldDB" id="A0A9W8WVE6"/>
<dbReference type="PANTHER" id="PTHR21310:SF59">
    <property type="entry name" value="AMINOGLYCOSIDE PHOSPHOTRANSFERASE DOMAIN-CONTAINING PROTEIN"/>
    <property type="match status" value="1"/>
</dbReference>
<dbReference type="PANTHER" id="PTHR21310">
    <property type="entry name" value="AMINOGLYCOSIDE PHOSPHOTRANSFERASE-RELATED-RELATED"/>
    <property type="match status" value="1"/>
</dbReference>
<accession>A0A9W8WVE6</accession>
<keyword evidence="3" id="KW-1185">Reference proteome</keyword>
<name>A0A9W8WVE6_9PLEO</name>
<dbReference type="Gene3D" id="3.90.1200.10">
    <property type="match status" value="1"/>
</dbReference>
<dbReference type="InterPro" id="IPR002575">
    <property type="entry name" value="Aminoglycoside_PTrfase"/>
</dbReference>
<reference evidence="2" key="1">
    <citation type="submission" date="2022-10" db="EMBL/GenBank/DDBJ databases">
        <title>Tapping the CABI collections for fungal endophytes: first genome assemblies for Collariella, Neodidymelliopsis, Ascochyta clinopodiicola, Didymella pomorum, Didymosphaeria variabile, Neocosmospora piperis and Neocucurbitaria cava.</title>
        <authorList>
            <person name="Hill R."/>
        </authorList>
    </citation>
    <scope>NUCLEOTIDE SEQUENCE</scope>
    <source>
        <strain evidence="2">IMI 360193</strain>
    </source>
</reference>
<comment type="caution">
    <text evidence="2">The sequence shown here is derived from an EMBL/GenBank/DDBJ whole genome shotgun (WGS) entry which is preliminary data.</text>
</comment>
<gene>
    <name evidence="2" type="ORF">N0V87_007200</name>
</gene>